<gene>
    <name evidence="3" type="ORF">Pmar_PMAR024073</name>
</gene>
<dbReference type="AlphaFoldDB" id="C5L6K6"/>
<dbReference type="InParanoid" id="C5L6K6"/>
<proteinExistence type="predicted"/>
<feature type="region of interest" description="Disordered" evidence="1">
    <location>
        <begin position="217"/>
        <end position="241"/>
    </location>
</feature>
<dbReference type="EMBL" id="GG679769">
    <property type="protein sequence ID" value="EER07667.1"/>
    <property type="molecule type" value="Genomic_DNA"/>
</dbReference>
<dbReference type="OrthoDB" id="6103986at2759"/>
<sequence length="437" mass="48172">MVLPSPGLDSALTRGLPARFRDLENLAKKNPSHLNIVLCRSPSAEVAQEAFELGVWPLSKQTARKLWEIMAAQCEGFVVLVIALPASDYSTTGRGHYLGYGAAICPANTEEMGGVGSTFPEGCKVHWIVKETEVPYSAAGGLVNTLNNNYRIELTRDGFEVDVENGMKLLQILSPRFEARDARRSEAGEDPGFSSLRFFYAVADEVKTICGPVTTRFPSSTTTSTTPSGPTDTPTEDGLAGTWCGQPDDTFDSIGFSGNTLAVLYNGEVYYMQYYWESNMIYTYGADPVREAEASVEFSALQLSYFVSNISIHLGGDYIGTYKREGICGPLPGIEGVKPPTVATVSYTTWCLDDGSELPPFEIRFTESYMTLHILSSDYFYGWENLVLPAKYWISSSDIRLSDQDNGFKNFPELAQGKFALVYHGSWLTLIRQEDVT</sequence>
<evidence type="ECO:0000256" key="1">
    <source>
        <dbReference type="SAM" id="MobiDB-lite"/>
    </source>
</evidence>
<evidence type="ECO:0000313" key="4">
    <source>
        <dbReference type="Proteomes" id="UP000007800"/>
    </source>
</evidence>
<dbReference type="RefSeq" id="XP_002775851.1">
    <property type="nucleotide sequence ID" value="XM_002775805.1"/>
</dbReference>
<feature type="domain" description="YTH" evidence="2">
    <location>
        <begin position="34"/>
        <end position="173"/>
    </location>
</feature>
<evidence type="ECO:0000313" key="3">
    <source>
        <dbReference type="EMBL" id="EER07667.1"/>
    </source>
</evidence>
<dbReference type="GeneID" id="9042382"/>
<accession>C5L6K6</accession>
<dbReference type="InterPro" id="IPR007275">
    <property type="entry name" value="YTH_domain"/>
</dbReference>
<dbReference type="GO" id="GO:0003723">
    <property type="term" value="F:RNA binding"/>
    <property type="evidence" value="ECO:0007669"/>
    <property type="project" value="InterPro"/>
</dbReference>
<dbReference type="PROSITE" id="PS50882">
    <property type="entry name" value="YTH"/>
    <property type="match status" value="1"/>
</dbReference>
<feature type="compositionally biased region" description="Low complexity" evidence="1">
    <location>
        <begin position="217"/>
        <end position="233"/>
    </location>
</feature>
<dbReference type="Proteomes" id="UP000007800">
    <property type="component" value="Unassembled WGS sequence"/>
</dbReference>
<name>C5L6K6_PERM5</name>
<dbReference type="Gene3D" id="3.10.590.10">
    <property type="entry name" value="ph1033 like domains"/>
    <property type="match status" value="1"/>
</dbReference>
<dbReference type="Pfam" id="PF04146">
    <property type="entry name" value="YTH"/>
    <property type="match status" value="1"/>
</dbReference>
<protein>
    <recommendedName>
        <fullName evidence="2">YTH domain-containing protein</fullName>
    </recommendedName>
</protein>
<evidence type="ECO:0000259" key="2">
    <source>
        <dbReference type="PROSITE" id="PS50882"/>
    </source>
</evidence>
<organism evidence="4">
    <name type="scientific">Perkinsus marinus (strain ATCC 50983 / TXsc)</name>
    <dbReference type="NCBI Taxonomy" id="423536"/>
    <lineage>
        <taxon>Eukaryota</taxon>
        <taxon>Sar</taxon>
        <taxon>Alveolata</taxon>
        <taxon>Perkinsozoa</taxon>
        <taxon>Perkinsea</taxon>
        <taxon>Perkinsida</taxon>
        <taxon>Perkinsidae</taxon>
        <taxon>Perkinsus</taxon>
    </lineage>
</organism>
<keyword evidence="4" id="KW-1185">Reference proteome</keyword>
<reference evidence="3 4" key="1">
    <citation type="submission" date="2008-07" db="EMBL/GenBank/DDBJ databases">
        <authorList>
            <person name="El-Sayed N."/>
            <person name="Caler E."/>
            <person name="Inman J."/>
            <person name="Amedeo P."/>
            <person name="Hass B."/>
            <person name="Wortman J."/>
        </authorList>
    </citation>
    <scope>NUCLEOTIDE SEQUENCE [LARGE SCALE GENOMIC DNA]</scope>
    <source>
        <strain evidence="4">ATCC 50983 / TXsc</strain>
    </source>
</reference>